<dbReference type="Pfam" id="PF02674">
    <property type="entry name" value="Colicin_V"/>
    <property type="match status" value="1"/>
</dbReference>
<dbReference type="InterPro" id="IPR009003">
    <property type="entry name" value="Peptidase_S1_PA"/>
</dbReference>
<dbReference type="GO" id="GO:0006508">
    <property type="term" value="P:proteolysis"/>
    <property type="evidence" value="ECO:0007669"/>
    <property type="project" value="InterPro"/>
</dbReference>
<evidence type="ECO:0000256" key="4">
    <source>
        <dbReference type="ARBA" id="ARBA00023136"/>
    </source>
</evidence>
<dbReference type="AlphaFoldDB" id="A0A1H0N8W6"/>
<protein>
    <submittedName>
        <fullName evidence="6">Colicin V production protein</fullName>
    </submittedName>
</protein>
<proteinExistence type="predicted"/>
<dbReference type="InterPro" id="IPR001940">
    <property type="entry name" value="Peptidase_S1C"/>
</dbReference>
<evidence type="ECO:0000256" key="5">
    <source>
        <dbReference type="SAM" id="Phobius"/>
    </source>
</evidence>
<dbReference type="GO" id="GO:0016020">
    <property type="term" value="C:membrane"/>
    <property type="evidence" value="ECO:0007669"/>
    <property type="project" value="UniProtKB-SubCell"/>
</dbReference>
<reference evidence="6 7" key="1">
    <citation type="submission" date="2016-10" db="EMBL/GenBank/DDBJ databases">
        <authorList>
            <person name="de Groot N.N."/>
        </authorList>
    </citation>
    <scope>NUCLEOTIDE SEQUENCE [LARGE SCALE GENOMIC DNA]</scope>
    <source>
        <strain evidence="7">P4-7,KCTC 19426,CECT 7604</strain>
    </source>
</reference>
<dbReference type="NCBIfam" id="NF033740">
    <property type="entry name" value="MarP_fam_protase"/>
    <property type="match status" value="1"/>
</dbReference>
<evidence type="ECO:0000313" key="7">
    <source>
        <dbReference type="Proteomes" id="UP000198741"/>
    </source>
</evidence>
<dbReference type="RefSeq" id="WP_090476036.1">
    <property type="nucleotide sequence ID" value="NZ_LT629710.1"/>
</dbReference>
<dbReference type="Proteomes" id="UP000198741">
    <property type="component" value="Chromosome I"/>
</dbReference>
<dbReference type="SUPFAM" id="SSF50494">
    <property type="entry name" value="Trypsin-like serine proteases"/>
    <property type="match status" value="1"/>
</dbReference>
<evidence type="ECO:0000256" key="3">
    <source>
        <dbReference type="ARBA" id="ARBA00022989"/>
    </source>
</evidence>
<dbReference type="InterPro" id="IPR043504">
    <property type="entry name" value="Peptidase_S1_PA_chymotrypsin"/>
</dbReference>
<dbReference type="GO" id="GO:0004252">
    <property type="term" value="F:serine-type endopeptidase activity"/>
    <property type="evidence" value="ECO:0007669"/>
    <property type="project" value="InterPro"/>
</dbReference>
<name>A0A1H0N8W6_9ACTN</name>
<feature type="transmembrane region" description="Helical" evidence="5">
    <location>
        <begin position="100"/>
        <end position="120"/>
    </location>
</feature>
<keyword evidence="4 5" id="KW-0472">Membrane</keyword>
<dbReference type="STRING" id="1090615.SAMN04515671_2262"/>
<dbReference type="InterPro" id="IPR047680">
    <property type="entry name" value="MarP-like"/>
</dbReference>
<keyword evidence="3 5" id="KW-1133">Transmembrane helix</keyword>
<dbReference type="InterPro" id="IPR003825">
    <property type="entry name" value="Colicin-V_CvpA"/>
</dbReference>
<gene>
    <name evidence="6" type="ORF">SAMN04515671_2262</name>
</gene>
<evidence type="ECO:0000313" key="6">
    <source>
        <dbReference type="EMBL" id="SDO89159.1"/>
    </source>
</evidence>
<comment type="subcellular location">
    <subcellularLocation>
        <location evidence="1">Membrane</location>
        <topology evidence="1">Multi-pass membrane protein</topology>
    </subcellularLocation>
</comment>
<dbReference type="OrthoDB" id="9766361at2"/>
<evidence type="ECO:0000256" key="2">
    <source>
        <dbReference type="ARBA" id="ARBA00022692"/>
    </source>
</evidence>
<dbReference type="PANTHER" id="PTHR43019:SF23">
    <property type="entry name" value="PROTEASE DO-LIKE 5, CHLOROPLASTIC"/>
    <property type="match status" value="1"/>
</dbReference>
<dbReference type="Pfam" id="PF13365">
    <property type="entry name" value="Trypsin_2"/>
    <property type="match status" value="1"/>
</dbReference>
<dbReference type="GO" id="GO:0009403">
    <property type="term" value="P:toxin biosynthetic process"/>
    <property type="evidence" value="ECO:0007669"/>
    <property type="project" value="InterPro"/>
</dbReference>
<feature type="transmembrane region" description="Helical" evidence="5">
    <location>
        <begin position="60"/>
        <end position="80"/>
    </location>
</feature>
<feature type="transmembrane region" description="Helical" evidence="5">
    <location>
        <begin position="28"/>
        <end position="48"/>
    </location>
</feature>
<keyword evidence="2 5" id="KW-0812">Transmembrane</keyword>
<dbReference type="PRINTS" id="PR00834">
    <property type="entry name" value="PROTEASES2C"/>
</dbReference>
<sequence length="394" mass="40074">MTFVDALVIALLLGAAWSGYRRGFINASIGLIGAIGGAVIGIKIAPVLMSHISDSAAKVAAGVACVVLGIGIGEIAGAALGRALSERVTWRPAMALDRGLGLVGNTLAVLVVAWMIALPLGSVPFPWLASAVRSSAVLGAVDKVMPDGARNISTRMRQLFDESGFPAILDPLTPTPDVQVGVPDSTLGSSAVLKKAGQSVLKVRGAAPSCSRRIEGSGFVIAPGKLLTNAHVVAGTDKVTVEEGTKTLDATVVVYDPNRDLAVLDVPGMTRKALVFDRTPAKAPDSAAPAGYPLDGPFTITPGRIRSRITLSGPNIYSSATVTRDVYTLRANVRAGNSGGPLLAADGTVLGVVFGAAIDKPDIGFALTTAEVAPVVARGLVDDTPAATGACTAD</sequence>
<dbReference type="EMBL" id="LT629710">
    <property type="protein sequence ID" value="SDO89159.1"/>
    <property type="molecule type" value="Genomic_DNA"/>
</dbReference>
<evidence type="ECO:0000256" key="1">
    <source>
        <dbReference type="ARBA" id="ARBA00004141"/>
    </source>
</evidence>
<organism evidence="6 7">
    <name type="scientific">Nakamurella panacisegetis</name>
    <dbReference type="NCBI Taxonomy" id="1090615"/>
    <lineage>
        <taxon>Bacteria</taxon>
        <taxon>Bacillati</taxon>
        <taxon>Actinomycetota</taxon>
        <taxon>Actinomycetes</taxon>
        <taxon>Nakamurellales</taxon>
        <taxon>Nakamurellaceae</taxon>
        <taxon>Nakamurella</taxon>
    </lineage>
</organism>
<dbReference type="Gene3D" id="2.40.10.10">
    <property type="entry name" value="Trypsin-like serine proteases"/>
    <property type="match status" value="2"/>
</dbReference>
<dbReference type="PANTHER" id="PTHR43019">
    <property type="entry name" value="SERINE ENDOPROTEASE DEGS"/>
    <property type="match status" value="1"/>
</dbReference>
<keyword evidence="7" id="KW-1185">Reference proteome</keyword>
<accession>A0A1H0N8W6</accession>